<dbReference type="InterPro" id="IPR000515">
    <property type="entry name" value="MetI-like"/>
</dbReference>
<dbReference type="PANTHER" id="PTHR43163:SF6">
    <property type="entry name" value="DIPEPTIDE TRANSPORT SYSTEM PERMEASE PROTEIN DPPB-RELATED"/>
    <property type="match status" value="1"/>
</dbReference>
<dbReference type="Gene3D" id="1.10.3720.10">
    <property type="entry name" value="MetI-like"/>
    <property type="match status" value="1"/>
</dbReference>
<feature type="transmembrane region" description="Helical" evidence="7">
    <location>
        <begin position="12"/>
        <end position="37"/>
    </location>
</feature>
<dbReference type="PANTHER" id="PTHR43163">
    <property type="entry name" value="DIPEPTIDE TRANSPORT SYSTEM PERMEASE PROTEIN DPPB-RELATED"/>
    <property type="match status" value="1"/>
</dbReference>
<evidence type="ECO:0000259" key="8">
    <source>
        <dbReference type="PROSITE" id="PS50928"/>
    </source>
</evidence>
<sequence length="365" mass="41379">MILIKLNLTNFLFNKLINSLFTLFGVVTLIFFLFNVLPGDPAQMMLGQNENSQQLANIKKKYGFDQSISTQYLYYLNDLSPISFHSNEEENYTFLQENKYTAIELIKFNSYTIVFKFPYLRTSFTMQGKKVSEIIRNTLPNTIVLAISAIIIAIIIGIFLGIISAVLKDSYIDKIIQLISVVGMSLPSFFSAILFAWFFGYVLNEYTNLEMTGSLYELDDYGEKYNIKLKNLILPAIVLGIRPLAVISQLMRNELLDVLNQDYIRTARAKGLTEFNVIKNHGIKNSLNPVVTAISGWFASLLAGAVFVEYIFGWNGLGKEIVNALNNLDLPVIMGSVLIIAFMFIIINILVDMIYAWLDPRVKLN</sequence>
<evidence type="ECO:0000256" key="6">
    <source>
        <dbReference type="ARBA" id="ARBA00023136"/>
    </source>
</evidence>
<comment type="subcellular location">
    <subcellularLocation>
        <location evidence="1">Cell membrane</location>
        <topology evidence="1">Multi-pass membrane protein</topology>
    </subcellularLocation>
</comment>
<evidence type="ECO:0000256" key="5">
    <source>
        <dbReference type="ARBA" id="ARBA00022989"/>
    </source>
</evidence>
<feature type="transmembrane region" description="Helical" evidence="7">
    <location>
        <begin position="179"/>
        <end position="203"/>
    </location>
</feature>
<reference evidence="9" key="1">
    <citation type="submission" date="2018-05" db="EMBL/GenBank/DDBJ databases">
        <authorList>
            <person name="Lanie J.A."/>
            <person name="Ng W.-L."/>
            <person name="Kazmierczak K.M."/>
            <person name="Andrzejewski T.M."/>
            <person name="Davidsen T.M."/>
            <person name="Wayne K.J."/>
            <person name="Tettelin H."/>
            <person name="Glass J.I."/>
            <person name="Rusch D."/>
            <person name="Podicherti R."/>
            <person name="Tsui H.-C.T."/>
            <person name="Winkler M.E."/>
        </authorList>
    </citation>
    <scope>NUCLEOTIDE SEQUENCE</scope>
</reference>
<feature type="transmembrane region" description="Helical" evidence="7">
    <location>
        <begin position="290"/>
        <end position="312"/>
    </location>
</feature>
<keyword evidence="2" id="KW-0813">Transport</keyword>
<evidence type="ECO:0000313" key="9">
    <source>
        <dbReference type="EMBL" id="SVB75212.1"/>
    </source>
</evidence>
<evidence type="ECO:0000256" key="4">
    <source>
        <dbReference type="ARBA" id="ARBA00022692"/>
    </source>
</evidence>
<keyword evidence="4 7" id="KW-0812">Transmembrane</keyword>
<dbReference type="PROSITE" id="PS50928">
    <property type="entry name" value="ABC_TM1"/>
    <property type="match status" value="1"/>
</dbReference>
<name>A0A382GJY8_9ZZZZ</name>
<feature type="transmembrane region" description="Helical" evidence="7">
    <location>
        <begin position="332"/>
        <end position="358"/>
    </location>
</feature>
<evidence type="ECO:0000256" key="7">
    <source>
        <dbReference type="SAM" id="Phobius"/>
    </source>
</evidence>
<feature type="domain" description="ABC transmembrane type-1" evidence="8">
    <location>
        <begin position="139"/>
        <end position="355"/>
    </location>
</feature>
<evidence type="ECO:0000256" key="3">
    <source>
        <dbReference type="ARBA" id="ARBA00022475"/>
    </source>
</evidence>
<proteinExistence type="predicted"/>
<dbReference type="GO" id="GO:0005886">
    <property type="term" value="C:plasma membrane"/>
    <property type="evidence" value="ECO:0007669"/>
    <property type="project" value="UniProtKB-SubCell"/>
</dbReference>
<dbReference type="SUPFAM" id="SSF161098">
    <property type="entry name" value="MetI-like"/>
    <property type="match status" value="1"/>
</dbReference>
<keyword evidence="6 7" id="KW-0472">Membrane</keyword>
<accession>A0A382GJY8</accession>
<dbReference type="Pfam" id="PF19300">
    <property type="entry name" value="BPD_transp_1_N"/>
    <property type="match status" value="1"/>
</dbReference>
<keyword evidence="3" id="KW-1003">Cell membrane</keyword>
<dbReference type="AlphaFoldDB" id="A0A382GJY8"/>
<dbReference type="CDD" id="cd06261">
    <property type="entry name" value="TM_PBP2"/>
    <property type="match status" value="1"/>
</dbReference>
<dbReference type="GO" id="GO:0071916">
    <property type="term" value="F:dipeptide transmembrane transporter activity"/>
    <property type="evidence" value="ECO:0007669"/>
    <property type="project" value="TreeGrafter"/>
</dbReference>
<organism evidence="9">
    <name type="scientific">marine metagenome</name>
    <dbReference type="NCBI Taxonomy" id="408172"/>
    <lineage>
        <taxon>unclassified sequences</taxon>
        <taxon>metagenomes</taxon>
        <taxon>ecological metagenomes</taxon>
    </lineage>
</organism>
<protein>
    <recommendedName>
        <fullName evidence="8">ABC transmembrane type-1 domain-containing protein</fullName>
    </recommendedName>
</protein>
<dbReference type="EMBL" id="UINC01055853">
    <property type="protein sequence ID" value="SVB75212.1"/>
    <property type="molecule type" value="Genomic_DNA"/>
</dbReference>
<gene>
    <name evidence="9" type="ORF">METZ01_LOCUS228066</name>
</gene>
<evidence type="ECO:0000256" key="2">
    <source>
        <dbReference type="ARBA" id="ARBA00022448"/>
    </source>
</evidence>
<dbReference type="InterPro" id="IPR035906">
    <property type="entry name" value="MetI-like_sf"/>
</dbReference>
<dbReference type="Pfam" id="PF00528">
    <property type="entry name" value="BPD_transp_1"/>
    <property type="match status" value="1"/>
</dbReference>
<evidence type="ECO:0000256" key="1">
    <source>
        <dbReference type="ARBA" id="ARBA00004651"/>
    </source>
</evidence>
<dbReference type="InterPro" id="IPR045621">
    <property type="entry name" value="BPD_transp_1_N"/>
</dbReference>
<keyword evidence="5 7" id="KW-1133">Transmembrane helix</keyword>
<feature type="transmembrane region" description="Helical" evidence="7">
    <location>
        <begin position="143"/>
        <end position="167"/>
    </location>
</feature>